<protein>
    <submittedName>
        <fullName evidence="8">Prepilin peptidase CpaA</fullName>
    </submittedName>
</protein>
<dbReference type="PANTHER" id="PTHR36506:SF1">
    <property type="entry name" value="PREFLAGELLIN PEPTIDASE"/>
    <property type="match status" value="1"/>
</dbReference>
<keyword evidence="5 6" id="KW-0472">Membrane</keyword>
<gene>
    <name evidence="8" type="ORF">SAMN02745824_3019</name>
</gene>
<evidence type="ECO:0000313" key="8">
    <source>
        <dbReference type="EMBL" id="SIO11877.1"/>
    </source>
</evidence>
<feature type="domain" description="Prepilin type IV endopeptidase peptidase" evidence="7">
    <location>
        <begin position="2"/>
        <end position="103"/>
    </location>
</feature>
<feature type="transmembrane region" description="Helical" evidence="6">
    <location>
        <begin position="120"/>
        <end position="137"/>
    </location>
</feature>
<dbReference type="InterPro" id="IPR000045">
    <property type="entry name" value="Prepilin_IV_endopep_pep"/>
</dbReference>
<feature type="transmembrane region" description="Helical" evidence="6">
    <location>
        <begin position="22"/>
        <end position="42"/>
    </location>
</feature>
<proteinExistence type="predicted"/>
<keyword evidence="3 6" id="KW-0812">Transmembrane</keyword>
<evidence type="ECO:0000256" key="3">
    <source>
        <dbReference type="ARBA" id="ARBA00022692"/>
    </source>
</evidence>
<dbReference type="EMBL" id="FSQW01000002">
    <property type="protein sequence ID" value="SIO11877.1"/>
    <property type="molecule type" value="Genomic_DNA"/>
</dbReference>
<dbReference type="AlphaFoldDB" id="A0A1N6GWR6"/>
<name>A0A1N6GWR6_9SPHN</name>
<dbReference type="Gene3D" id="1.20.120.1220">
    <property type="match status" value="1"/>
</dbReference>
<evidence type="ECO:0000256" key="2">
    <source>
        <dbReference type="ARBA" id="ARBA00022475"/>
    </source>
</evidence>
<accession>A0A1N6GWR6</accession>
<feature type="transmembrane region" description="Helical" evidence="6">
    <location>
        <begin position="49"/>
        <end position="70"/>
    </location>
</feature>
<evidence type="ECO:0000256" key="4">
    <source>
        <dbReference type="ARBA" id="ARBA00022989"/>
    </source>
</evidence>
<dbReference type="InterPro" id="IPR052218">
    <property type="entry name" value="Preflagellin_Peptidase"/>
</dbReference>
<evidence type="ECO:0000256" key="5">
    <source>
        <dbReference type="ARBA" id="ARBA00023136"/>
    </source>
</evidence>
<keyword evidence="4 6" id="KW-1133">Transmembrane helix</keyword>
<evidence type="ECO:0000256" key="1">
    <source>
        <dbReference type="ARBA" id="ARBA00004651"/>
    </source>
</evidence>
<comment type="subcellular location">
    <subcellularLocation>
        <location evidence="1">Cell membrane</location>
        <topology evidence="1">Multi-pass membrane protein</topology>
    </subcellularLocation>
</comment>
<evidence type="ECO:0000256" key="6">
    <source>
        <dbReference type="SAM" id="Phobius"/>
    </source>
</evidence>
<dbReference type="GO" id="GO:0005886">
    <property type="term" value="C:plasma membrane"/>
    <property type="evidence" value="ECO:0007669"/>
    <property type="project" value="UniProtKB-SubCell"/>
</dbReference>
<keyword evidence="2" id="KW-1003">Cell membrane</keyword>
<sequence>MAIALITAAITDIKSRTISNRLNIMIALGAPVFWIASGMQLWPDMLIQIGIAAIIFTIFTGFFALGAMGGGDVKLLGAIALWLHWIPLVQMLIVMSIAGGVLTALMMIRNRINKTPGPIKVPYGVAISFAGLFVIWGDQATKLYERYFNHFT</sequence>
<dbReference type="Proteomes" id="UP000185192">
    <property type="component" value="Unassembled WGS sequence"/>
</dbReference>
<organism evidence="8 9">
    <name type="scientific">Parasphingorhabdus marina DSM 22363</name>
    <dbReference type="NCBI Taxonomy" id="1123272"/>
    <lineage>
        <taxon>Bacteria</taxon>
        <taxon>Pseudomonadati</taxon>
        <taxon>Pseudomonadota</taxon>
        <taxon>Alphaproteobacteria</taxon>
        <taxon>Sphingomonadales</taxon>
        <taxon>Sphingomonadaceae</taxon>
        <taxon>Parasphingorhabdus</taxon>
    </lineage>
</organism>
<dbReference type="GO" id="GO:0004190">
    <property type="term" value="F:aspartic-type endopeptidase activity"/>
    <property type="evidence" value="ECO:0007669"/>
    <property type="project" value="InterPro"/>
</dbReference>
<dbReference type="STRING" id="1123272.SAMN02745824_3019"/>
<feature type="transmembrane region" description="Helical" evidence="6">
    <location>
        <begin position="82"/>
        <end position="108"/>
    </location>
</feature>
<evidence type="ECO:0000259" key="7">
    <source>
        <dbReference type="Pfam" id="PF01478"/>
    </source>
</evidence>
<reference evidence="9" key="1">
    <citation type="submission" date="2016-11" db="EMBL/GenBank/DDBJ databases">
        <authorList>
            <person name="Varghese N."/>
            <person name="Submissions S."/>
        </authorList>
    </citation>
    <scope>NUCLEOTIDE SEQUENCE [LARGE SCALE GENOMIC DNA]</scope>
    <source>
        <strain evidence="9">DSM 22363</strain>
    </source>
</reference>
<keyword evidence="9" id="KW-1185">Reference proteome</keyword>
<dbReference type="Pfam" id="PF01478">
    <property type="entry name" value="Peptidase_A24"/>
    <property type="match status" value="1"/>
</dbReference>
<evidence type="ECO:0000313" key="9">
    <source>
        <dbReference type="Proteomes" id="UP000185192"/>
    </source>
</evidence>
<dbReference type="PANTHER" id="PTHR36506">
    <property type="entry name" value="PREFLAGELLIN PEPTIDASE"/>
    <property type="match status" value="1"/>
</dbReference>